<comment type="caution">
    <text evidence="3">The sequence shown here is derived from an EMBL/GenBank/DDBJ whole genome shotgun (WGS) entry which is preliminary data.</text>
</comment>
<evidence type="ECO:0000313" key="4">
    <source>
        <dbReference type="Proteomes" id="UP000244722"/>
    </source>
</evidence>
<organism evidence="3 4">
    <name type="scientific">Tuber borchii</name>
    <name type="common">White truffle</name>
    <dbReference type="NCBI Taxonomy" id="42251"/>
    <lineage>
        <taxon>Eukaryota</taxon>
        <taxon>Fungi</taxon>
        <taxon>Dikarya</taxon>
        <taxon>Ascomycota</taxon>
        <taxon>Pezizomycotina</taxon>
        <taxon>Pezizomycetes</taxon>
        <taxon>Pezizales</taxon>
        <taxon>Tuberaceae</taxon>
        <taxon>Tuber</taxon>
    </lineage>
</organism>
<dbReference type="Proteomes" id="UP000244722">
    <property type="component" value="Unassembled WGS sequence"/>
</dbReference>
<evidence type="ECO:0000313" key="3">
    <source>
        <dbReference type="EMBL" id="PUU77808.1"/>
    </source>
</evidence>
<keyword evidence="1" id="KW-0812">Transmembrane</keyword>
<keyword evidence="1" id="KW-0472">Membrane</keyword>
<accession>A0A2T6ZQN8</accession>
<dbReference type="AlphaFoldDB" id="A0A2T6ZQN8"/>
<keyword evidence="2" id="KW-0732">Signal</keyword>
<dbReference type="OrthoDB" id="5405829at2759"/>
<feature type="transmembrane region" description="Helical" evidence="1">
    <location>
        <begin position="72"/>
        <end position="94"/>
    </location>
</feature>
<keyword evidence="4" id="KW-1185">Reference proteome</keyword>
<evidence type="ECO:0000256" key="2">
    <source>
        <dbReference type="SAM" id="SignalP"/>
    </source>
</evidence>
<dbReference type="EMBL" id="NESQ01000139">
    <property type="protein sequence ID" value="PUU77808.1"/>
    <property type="molecule type" value="Genomic_DNA"/>
</dbReference>
<name>A0A2T6ZQN8_TUBBO</name>
<evidence type="ECO:0000256" key="1">
    <source>
        <dbReference type="SAM" id="Phobius"/>
    </source>
</evidence>
<gene>
    <name evidence="3" type="ORF">B9Z19DRAFT_1049638</name>
</gene>
<keyword evidence="1" id="KW-1133">Transmembrane helix</keyword>
<sequence>MRANFTWVLLFALFCCNIPPASSHPVSPFDHSVESPGNALPNLASLSQRSILPRSDNSTTSGHENTPLPANLIAAIAATGVGVLLVLIGLMTAFRLGWSKGLEYQEKEERRLHSAGSSDTATEPTLVPWPGEPTIVCGILGRHSFKPGEGVYEIQNRPDPRATMNGFADIVAKGKDKETGLGTW</sequence>
<protein>
    <submittedName>
        <fullName evidence="3">Uncharacterized protein</fullName>
    </submittedName>
</protein>
<reference evidence="3 4" key="1">
    <citation type="submission" date="2017-04" db="EMBL/GenBank/DDBJ databases">
        <title>Draft genome sequence of Tuber borchii Vittad., a whitish edible truffle.</title>
        <authorList>
            <consortium name="DOE Joint Genome Institute"/>
            <person name="Murat C."/>
            <person name="Kuo A."/>
            <person name="Barry K.W."/>
            <person name="Clum A."/>
            <person name="Dockter R.B."/>
            <person name="Fauchery L."/>
            <person name="Iotti M."/>
            <person name="Kohler A."/>
            <person name="Labutti K."/>
            <person name="Lindquist E.A."/>
            <person name="Lipzen A."/>
            <person name="Ohm R.A."/>
            <person name="Wang M."/>
            <person name="Grigoriev I.V."/>
            <person name="Zambonelli A."/>
            <person name="Martin F.M."/>
        </authorList>
    </citation>
    <scope>NUCLEOTIDE SEQUENCE [LARGE SCALE GENOMIC DNA]</scope>
    <source>
        <strain evidence="3 4">Tbo3840</strain>
    </source>
</reference>
<feature type="chain" id="PRO_5015487430" evidence="2">
    <location>
        <begin position="24"/>
        <end position="184"/>
    </location>
</feature>
<feature type="signal peptide" evidence="2">
    <location>
        <begin position="1"/>
        <end position="23"/>
    </location>
</feature>
<proteinExistence type="predicted"/>